<dbReference type="AlphaFoldDB" id="A0A6L6GFE6"/>
<dbReference type="GO" id="GO:0003700">
    <property type="term" value="F:DNA-binding transcription factor activity"/>
    <property type="evidence" value="ECO:0007669"/>
    <property type="project" value="InterPro"/>
</dbReference>
<evidence type="ECO:0000256" key="3">
    <source>
        <dbReference type="ARBA" id="ARBA00023163"/>
    </source>
</evidence>
<evidence type="ECO:0000256" key="2">
    <source>
        <dbReference type="ARBA" id="ARBA00023125"/>
    </source>
</evidence>
<dbReference type="GO" id="GO:0005829">
    <property type="term" value="C:cytosol"/>
    <property type="evidence" value="ECO:0007669"/>
    <property type="project" value="TreeGrafter"/>
</dbReference>
<dbReference type="EMBL" id="JAXHPL010000020">
    <property type="protein sequence ID" value="MDY6486611.1"/>
    <property type="molecule type" value="Genomic_DNA"/>
</dbReference>
<evidence type="ECO:0000313" key="7">
    <source>
        <dbReference type="EMBL" id="MTD11209.1"/>
    </source>
</evidence>
<dbReference type="EMBL" id="JAXHPO010000001">
    <property type="protein sequence ID" value="MDY6549212.1"/>
    <property type="molecule type" value="Genomic_DNA"/>
</dbReference>
<proteinExistence type="predicted"/>
<keyword evidence="1" id="KW-0805">Transcription regulation</keyword>
<dbReference type="Gene3D" id="1.10.10.60">
    <property type="entry name" value="Homeodomain-like"/>
    <property type="match status" value="1"/>
</dbReference>
<comment type="caution">
    <text evidence="7">The sequence shown here is derived from an EMBL/GenBank/DDBJ whole genome shotgun (WGS) entry which is preliminary data.</text>
</comment>
<dbReference type="PANTHER" id="PTHR47894">
    <property type="entry name" value="HTH-TYPE TRANSCRIPTIONAL REGULATOR GADX"/>
    <property type="match status" value="1"/>
</dbReference>
<dbReference type="InterPro" id="IPR032687">
    <property type="entry name" value="AraC-type_N"/>
</dbReference>
<dbReference type="EMBL" id="WLYL01000017">
    <property type="protein sequence ID" value="MTD11209.1"/>
    <property type="molecule type" value="Genomic_DNA"/>
</dbReference>
<evidence type="ECO:0000313" key="9">
    <source>
        <dbReference type="Proteomes" id="UP001278995"/>
    </source>
</evidence>
<dbReference type="Proteomes" id="UP001284094">
    <property type="component" value="Unassembled WGS sequence"/>
</dbReference>
<evidence type="ECO:0000313" key="10">
    <source>
        <dbReference type="Proteomes" id="UP001284094"/>
    </source>
</evidence>
<sequence length="334" mass="38333">MKRSILSLLYLIQGMRKAGINVDQKLERIGLNEKALDPSSIIHPSLEQSVLAALGEGIAPEQGLIIGQQYSLAGHGPLLMLLVASDNIEKVLEKGVEYSRLTHLNGHLDVQYFENKIALRLKPLNLDTQLGCFLAHCEVSGTYRFILDLFNIMDVELPSIQVSLPFNFPENPELKQMYTDVFGDEIAFNSEQAMFYFDREILHKKIMSADPISFKAYEQKCENELMRLREVDNNPSLIQRVKDYLELQQGTIPSMAETSKALKIPERTLRHQLCQMQTSYKQIREDVIKQKALTLIEYQEYSIETIAHLLGYSEPAAFNHAFKRWFGYSPRQYK</sequence>
<dbReference type="GO" id="GO:0000976">
    <property type="term" value="F:transcription cis-regulatory region binding"/>
    <property type="evidence" value="ECO:0007669"/>
    <property type="project" value="TreeGrafter"/>
</dbReference>
<dbReference type="Proteomes" id="UP000473854">
    <property type="component" value="Unassembled WGS sequence"/>
</dbReference>
<evidence type="ECO:0000313" key="6">
    <source>
        <dbReference type="EMBL" id="MDY6549212.1"/>
    </source>
</evidence>
<protein>
    <submittedName>
        <fullName evidence="5">AraC family transcriptional regulator ligand-binding domain-containing protein</fullName>
    </submittedName>
    <submittedName>
        <fullName evidence="7">Helix-turn-helix domain-containing protein</fullName>
    </submittedName>
</protein>
<dbReference type="PANTHER" id="PTHR47894:SF1">
    <property type="entry name" value="HTH-TYPE TRANSCRIPTIONAL REGULATOR VQSM"/>
    <property type="match status" value="1"/>
</dbReference>
<reference evidence="7 8" key="1">
    <citation type="submission" date="2019-11" db="EMBL/GenBank/DDBJ databases">
        <authorList>
            <person name="An D."/>
        </authorList>
    </citation>
    <scope>NUCLEOTIDE SEQUENCE [LARGE SCALE GENOMIC DNA]</scope>
    <source>
        <strain evidence="7 8">YIM 103518</strain>
    </source>
</reference>
<dbReference type="PRINTS" id="PR00032">
    <property type="entry name" value="HTHARAC"/>
</dbReference>
<name>A0A6L6GFE6_9GAMM</name>
<dbReference type="PROSITE" id="PS01124">
    <property type="entry name" value="HTH_ARAC_FAMILY_2"/>
    <property type="match status" value="1"/>
</dbReference>
<keyword evidence="3" id="KW-0804">Transcription</keyword>
<dbReference type="Proteomes" id="UP001278995">
    <property type="component" value="Unassembled WGS sequence"/>
</dbReference>
<evidence type="ECO:0000313" key="8">
    <source>
        <dbReference type="Proteomes" id="UP000473854"/>
    </source>
</evidence>
<reference evidence="6 10" key="4">
    <citation type="journal article" date="2024" name="Syst. Appl. Microbiol.">
        <title>Evidence for the occurrence of Acinetobacter faecalis in cattle feces and its emended description.</title>
        <authorList>
            <person name="Kyselkova M."/>
            <person name="Xanthopoulou K."/>
            <person name="Shestivska V."/>
            <person name="Spanelova P."/>
            <person name="Maixnerova M."/>
            <person name="Higgins P.G."/>
            <person name="Nemec A."/>
        </authorList>
    </citation>
    <scope>NUCLEOTIDE SEQUENCE [LARGE SCALE GENOMIC DNA]</scope>
    <source>
        <strain evidence="6 10">ANC 7225</strain>
    </source>
</reference>
<evidence type="ECO:0000313" key="5">
    <source>
        <dbReference type="EMBL" id="MDY6486611.1"/>
    </source>
</evidence>
<dbReference type="Pfam" id="PF12833">
    <property type="entry name" value="HTH_18"/>
    <property type="match status" value="1"/>
</dbReference>
<dbReference type="SMART" id="SM00342">
    <property type="entry name" value="HTH_ARAC"/>
    <property type="match status" value="1"/>
</dbReference>
<keyword evidence="2" id="KW-0238">DNA-binding</keyword>
<accession>A0A6L6GFE6</accession>
<reference evidence="5 9" key="2">
    <citation type="submission" date="2023-11" db="EMBL/GenBank/DDBJ databases">
        <title>The common occurrence of Acinetobacte faecalis in cattle feces and its emended description.</title>
        <authorList>
            <person name="Kyselkova M."/>
            <person name="Xanthopoulou K."/>
            <person name="Shestivska V."/>
            <person name="Spanelova P."/>
            <person name="Maixnerova M."/>
            <person name="Higgins P.G."/>
            <person name="Nemec A."/>
        </authorList>
    </citation>
    <scope>NUCLEOTIDE SEQUENCE [LARGE SCALE GENOMIC DNA]</scope>
    <source>
        <strain evidence="5 9">ANC 7483</strain>
    </source>
</reference>
<feature type="domain" description="HTH araC/xylS-type" evidence="4">
    <location>
        <begin position="239"/>
        <end position="334"/>
    </location>
</feature>
<gene>
    <name evidence="7" type="ORF">GIX10_07110</name>
    <name evidence="6" type="ORF">SKM48_00275</name>
    <name evidence="5" type="ORF">SKM51_05285</name>
</gene>
<evidence type="ECO:0000259" key="4">
    <source>
        <dbReference type="PROSITE" id="PS01124"/>
    </source>
</evidence>
<reference evidence="6" key="3">
    <citation type="submission" date="2023-11" db="EMBL/GenBank/DDBJ databases">
        <authorList>
            <person name="Kyselkova M."/>
            <person name="Xanthopoulou K."/>
            <person name="Shestivska V."/>
            <person name="Spanelova P."/>
            <person name="Maixnerova M."/>
            <person name="Higgins P.G."/>
            <person name="Nemec A."/>
        </authorList>
    </citation>
    <scope>NUCLEOTIDE SEQUENCE</scope>
    <source>
        <strain evidence="6">ANC 7225</strain>
    </source>
</reference>
<keyword evidence="10" id="KW-1185">Reference proteome</keyword>
<evidence type="ECO:0000256" key="1">
    <source>
        <dbReference type="ARBA" id="ARBA00023015"/>
    </source>
</evidence>
<dbReference type="SUPFAM" id="SSF46689">
    <property type="entry name" value="Homeodomain-like"/>
    <property type="match status" value="1"/>
</dbReference>
<dbReference type="InterPro" id="IPR020449">
    <property type="entry name" value="Tscrpt_reg_AraC-type_HTH"/>
</dbReference>
<dbReference type="InterPro" id="IPR009057">
    <property type="entry name" value="Homeodomain-like_sf"/>
</dbReference>
<dbReference type="InterPro" id="IPR018060">
    <property type="entry name" value="HTH_AraC"/>
</dbReference>
<organism evidence="7 8">
    <name type="scientific">Acinetobacter faecalis</name>
    <dbReference type="NCBI Taxonomy" id="2665161"/>
    <lineage>
        <taxon>Bacteria</taxon>
        <taxon>Pseudomonadati</taxon>
        <taxon>Pseudomonadota</taxon>
        <taxon>Gammaproteobacteria</taxon>
        <taxon>Moraxellales</taxon>
        <taxon>Moraxellaceae</taxon>
        <taxon>Acinetobacter</taxon>
    </lineage>
</organism>
<dbReference type="Pfam" id="PF12625">
    <property type="entry name" value="Arabinose_bd"/>
    <property type="match status" value="1"/>
</dbReference>
<dbReference type="RefSeq" id="WP_154772818.1">
    <property type="nucleotide sequence ID" value="NZ_JAXHPD010000007.1"/>
</dbReference>